<feature type="non-terminal residue" evidence="7">
    <location>
        <position position="126"/>
    </location>
</feature>
<evidence type="ECO:0000256" key="2">
    <source>
        <dbReference type="ARBA" id="ARBA00022692"/>
    </source>
</evidence>
<dbReference type="InterPro" id="IPR052954">
    <property type="entry name" value="GPCR-Ligand_Int"/>
</dbReference>
<comment type="subcellular location">
    <subcellularLocation>
        <location evidence="1">Membrane</location>
    </subcellularLocation>
</comment>
<sequence>LTLYLQPVICIFGMIGNLIAFFVFFSVKMRTISSNIYLAGLSLSNSAFLFALFIVWLEITGVRLIHQNGWCQAVIYTSYVCSFLSVWLIVCIAIENYIITFHLSKAAKLCTVYRATVVVVGLTFFG</sequence>
<dbReference type="GO" id="GO:0004930">
    <property type="term" value="F:G protein-coupled receptor activity"/>
    <property type="evidence" value="ECO:0007669"/>
    <property type="project" value="InterPro"/>
</dbReference>
<feature type="non-terminal residue" evidence="7">
    <location>
        <position position="1"/>
    </location>
</feature>
<dbReference type="PRINTS" id="PR00237">
    <property type="entry name" value="GPCRRHODOPSN"/>
</dbReference>
<dbReference type="OrthoDB" id="9990906at2759"/>
<evidence type="ECO:0000256" key="4">
    <source>
        <dbReference type="ARBA" id="ARBA00023136"/>
    </source>
</evidence>
<reference evidence="7 8" key="1">
    <citation type="journal article" date="2013" name="Nature">
        <title>Insights into bilaterian evolution from three spiralian genomes.</title>
        <authorList>
            <person name="Simakov O."/>
            <person name="Marletaz F."/>
            <person name="Cho S.J."/>
            <person name="Edsinger-Gonzales E."/>
            <person name="Havlak P."/>
            <person name="Hellsten U."/>
            <person name="Kuo D.H."/>
            <person name="Larsson T."/>
            <person name="Lv J."/>
            <person name="Arendt D."/>
            <person name="Savage R."/>
            <person name="Osoegawa K."/>
            <person name="de Jong P."/>
            <person name="Grimwood J."/>
            <person name="Chapman J.A."/>
            <person name="Shapiro H."/>
            <person name="Aerts A."/>
            <person name="Otillar R.P."/>
            <person name="Terry A.Y."/>
            <person name="Boore J.L."/>
            <person name="Grigoriev I.V."/>
            <person name="Lindberg D.R."/>
            <person name="Seaver E.C."/>
            <person name="Weisblat D.A."/>
            <person name="Putnam N.H."/>
            <person name="Rokhsar D.S."/>
        </authorList>
    </citation>
    <scope>NUCLEOTIDE SEQUENCE [LARGE SCALE GENOMIC DNA]</scope>
</reference>
<dbReference type="HOGENOM" id="CLU_135412_1_0_1"/>
<protein>
    <recommendedName>
        <fullName evidence="6">G-protein coupled receptors family 1 profile domain-containing protein</fullName>
    </recommendedName>
</protein>
<name>V4B4I9_LOTGI</name>
<dbReference type="EMBL" id="KB200639">
    <property type="protein sequence ID" value="ESP00872.1"/>
    <property type="molecule type" value="Genomic_DNA"/>
</dbReference>
<dbReference type="GeneID" id="20253177"/>
<evidence type="ECO:0000256" key="1">
    <source>
        <dbReference type="ARBA" id="ARBA00004370"/>
    </source>
</evidence>
<dbReference type="RefSeq" id="XP_009048408.1">
    <property type="nucleotide sequence ID" value="XM_009050160.1"/>
</dbReference>
<evidence type="ECO:0000313" key="8">
    <source>
        <dbReference type="Proteomes" id="UP000030746"/>
    </source>
</evidence>
<dbReference type="InterPro" id="IPR000276">
    <property type="entry name" value="GPCR_Rhodpsn"/>
</dbReference>
<dbReference type="SUPFAM" id="SSF81321">
    <property type="entry name" value="Family A G protein-coupled receptor-like"/>
    <property type="match status" value="1"/>
</dbReference>
<keyword evidence="8" id="KW-1185">Reference proteome</keyword>
<proteinExistence type="predicted"/>
<feature type="transmembrane region" description="Helical" evidence="5">
    <location>
        <begin position="76"/>
        <end position="94"/>
    </location>
</feature>
<evidence type="ECO:0000259" key="6">
    <source>
        <dbReference type="PROSITE" id="PS50262"/>
    </source>
</evidence>
<dbReference type="PANTHER" id="PTHR46641">
    <property type="entry name" value="FMRFAMIDE RECEPTOR-RELATED"/>
    <property type="match status" value="1"/>
</dbReference>
<evidence type="ECO:0000256" key="3">
    <source>
        <dbReference type="ARBA" id="ARBA00022989"/>
    </source>
</evidence>
<dbReference type="PROSITE" id="PS50262">
    <property type="entry name" value="G_PROTEIN_RECEP_F1_2"/>
    <property type="match status" value="1"/>
</dbReference>
<gene>
    <name evidence="7" type="ORF">LOTGIDRAFT_97726</name>
</gene>
<dbReference type="CTD" id="20253177"/>
<dbReference type="InterPro" id="IPR017452">
    <property type="entry name" value="GPCR_Rhodpsn_7TM"/>
</dbReference>
<feature type="transmembrane region" description="Helical" evidence="5">
    <location>
        <begin position="6"/>
        <end position="25"/>
    </location>
</feature>
<dbReference type="OMA" id="DGKSICD"/>
<keyword evidence="4 5" id="KW-0472">Membrane</keyword>
<keyword evidence="3 5" id="KW-1133">Transmembrane helix</keyword>
<feature type="transmembrane region" description="Helical" evidence="5">
    <location>
        <begin position="37"/>
        <end position="56"/>
    </location>
</feature>
<evidence type="ECO:0000313" key="7">
    <source>
        <dbReference type="EMBL" id="ESP00872.1"/>
    </source>
</evidence>
<dbReference type="Gene3D" id="1.20.1070.10">
    <property type="entry name" value="Rhodopsin 7-helix transmembrane proteins"/>
    <property type="match status" value="1"/>
</dbReference>
<dbReference type="PANTHER" id="PTHR46641:SF25">
    <property type="entry name" value="CNMAMIDE RECEPTOR-RELATED"/>
    <property type="match status" value="1"/>
</dbReference>
<dbReference type="AlphaFoldDB" id="V4B4I9"/>
<keyword evidence="2 5" id="KW-0812">Transmembrane</keyword>
<accession>V4B4I9</accession>
<dbReference type="Proteomes" id="UP000030746">
    <property type="component" value="Unassembled WGS sequence"/>
</dbReference>
<organism evidence="7 8">
    <name type="scientific">Lottia gigantea</name>
    <name type="common">Giant owl limpet</name>
    <dbReference type="NCBI Taxonomy" id="225164"/>
    <lineage>
        <taxon>Eukaryota</taxon>
        <taxon>Metazoa</taxon>
        <taxon>Spiralia</taxon>
        <taxon>Lophotrochozoa</taxon>
        <taxon>Mollusca</taxon>
        <taxon>Gastropoda</taxon>
        <taxon>Patellogastropoda</taxon>
        <taxon>Lottioidea</taxon>
        <taxon>Lottiidae</taxon>
        <taxon>Lottia</taxon>
    </lineage>
</organism>
<evidence type="ECO:0000256" key="5">
    <source>
        <dbReference type="SAM" id="Phobius"/>
    </source>
</evidence>
<dbReference type="KEGG" id="lgi:LOTGIDRAFT_97726"/>
<dbReference type="GO" id="GO:0016020">
    <property type="term" value="C:membrane"/>
    <property type="evidence" value="ECO:0007669"/>
    <property type="project" value="UniProtKB-SubCell"/>
</dbReference>
<dbReference type="Pfam" id="PF00001">
    <property type="entry name" value="7tm_1"/>
    <property type="match status" value="1"/>
</dbReference>
<feature type="domain" description="G-protein coupled receptors family 1 profile" evidence="6">
    <location>
        <begin position="16"/>
        <end position="126"/>
    </location>
</feature>